<comment type="caution">
    <text evidence="1">The sequence shown here is derived from an EMBL/GenBank/DDBJ whole genome shotgun (WGS) entry which is preliminary data.</text>
</comment>
<reference evidence="1 2" key="1">
    <citation type="journal article" date="2015" name="Nature">
        <title>rRNA introns, odd ribosomes, and small enigmatic genomes across a large radiation of phyla.</title>
        <authorList>
            <person name="Brown C.T."/>
            <person name="Hug L.A."/>
            <person name="Thomas B.C."/>
            <person name="Sharon I."/>
            <person name="Castelle C.J."/>
            <person name="Singh A."/>
            <person name="Wilkins M.J."/>
            <person name="Williams K.H."/>
            <person name="Banfield J.F."/>
        </authorList>
    </citation>
    <scope>NUCLEOTIDE SEQUENCE [LARGE SCALE GENOMIC DNA]</scope>
</reference>
<dbReference type="GO" id="GO:0032259">
    <property type="term" value="P:methylation"/>
    <property type="evidence" value="ECO:0007669"/>
    <property type="project" value="UniProtKB-KW"/>
</dbReference>
<evidence type="ECO:0000313" key="2">
    <source>
        <dbReference type="Proteomes" id="UP000034213"/>
    </source>
</evidence>
<dbReference type="CDD" id="cd02440">
    <property type="entry name" value="AdoMet_MTases"/>
    <property type="match status" value="1"/>
</dbReference>
<sequence length="252" mass="28628">MTNERAKRFEGEVRHRYQLAAKGVVNKRVLDIGCGLGWGAEYLAKKKAKQVLGIDRSGAAINYARQKYSCPNLVFKTLEAQKIRRLTGSFDMVVAFELIEHLPKIAVKQWITDIKKILKPGGRVMISTPNKLATRFKNPYHVQEFTAKELKQLFSRKFTELKLRGIKKPDKELFQQSSVISWLGQFRIVQELLPLIPAKLRQSAPAVKASAYIITDKQISRCPSLLLSARKSPILTKDSPLLRIKGEISDNR</sequence>
<dbReference type="SUPFAM" id="SSF53335">
    <property type="entry name" value="S-adenosyl-L-methionine-dependent methyltransferases"/>
    <property type="match status" value="1"/>
</dbReference>
<dbReference type="Pfam" id="PF13489">
    <property type="entry name" value="Methyltransf_23"/>
    <property type="match status" value="1"/>
</dbReference>
<protein>
    <submittedName>
        <fullName evidence="1">Methyltransferase type 11</fullName>
    </submittedName>
</protein>
<dbReference type="AlphaFoldDB" id="A0A0G1C1M9"/>
<dbReference type="InterPro" id="IPR029063">
    <property type="entry name" value="SAM-dependent_MTases_sf"/>
</dbReference>
<dbReference type="EMBL" id="LCEW01000032">
    <property type="protein sequence ID" value="KKS79550.1"/>
    <property type="molecule type" value="Genomic_DNA"/>
</dbReference>
<accession>A0A0G1C1M9</accession>
<dbReference type="GO" id="GO:0008168">
    <property type="term" value="F:methyltransferase activity"/>
    <property type="evidence" value="ECO:0007669"/>
    <property type="project" value="UniProtKB-KW"/>
</dbReference>
<evidence type="ECO:0000313" key="1">
    <source>
        <dbReference type="EMBL" id="KKS79550.1"/>
    </source>
</evidence>
<organism evidence="1 2">
    <name type="scientific">Candidatus Beckwithbacteria bacterium GW2011_GWA2_43_10</name>
    <dbReference type="NCBI Taxonomy" id="1618369"/>
    <lineage>
        <taxon>Bacteria</taxon>
        <taxon>Candidatus Beckwithiibacteriota</taxon>
    </lineage>
</organism>
<gene>
    <name evidence="1" type="ORF">UV54_C0032G0002</name>
</gene>
<name>A0A0G1C1M9_9BACT</name>
<keyword evidence="1" id="KW-0489">Methyltransferase</keyword>
<proteinExistence type="predicted"/>
<dbReference type="Proteomes" id="UP000034213">
    <property type="component" value="Unassembled WGS sequence"/>
</dbReference>
<dbReference type="PANTHER" id="PTHR43861">
    <property type="entry name" value="TRANS-ACONITATE 2-METHYLTRANSFERASE-RELATED"/>
    <property type="match status" value="1"/>
</dbReference>
<dbReference type="STRING" id="1618369.UV54_C0032G0002"/>
<dbReference type="Gene3D" id="3.40.50.150">
    <property type="entry name" value="Vaccinia Virus protein VP39"/>
    <property type="match status" value="1"/>
</dbReference>
<keyword evidence="1" id="KW-0808">Transferase</keyword>